<dbReference type="Pfam" id="PF00271">
    <property type="entry name" value="Helicase_C"/>
    <property type="match status" value="1"/>
</dbReference>
<evidence type="ECO:0000256" key="3">
    <source>
        <dbReference type="ARBA" id="ARBA00022806"/>
    </source>
</evidence>
<dbReference type="EMBL" id="OX465079">
    <property type="protein sequence ID" value="CAI9276793.1"/>
    <property type="molecule type" value="Genomic_DNA"/>
</dbReference>
<dbReference type="InterPro" id="IPR050474">
    <property type="entry name" value="Hel308_SKI2-like"/>
</dbReference>
<organism evidence="6 7">
    <name type="scientific">Lactuca saligna</name>
    <name type="common">Willowleaf lettuce</name>
    <dbReference type="NCBI Taxonomy" id="75948"/>
    <lineage>
        <taxon>Eukaryota</taxon>
        <taxon>Viridiplantae</taxon>
        <taxon>Streptophyta</taxon>
        <taxon>Embryophyta</taxon>
        <taxon>Tracheophyta</taxon>
        <taxon>Spermatophyta</taxon>
        <taxon>Magnoliopsida</taxon>
        <taxon>eudicotyledons</taxon>
        <taxon>Gunneridae</taxon>
        <taxon>Pentapetalae</taxon>
        <taxon>asterids</taxon>
        <taxon>campanulids</taxon>
        <taxon>Asterales</taxon>
        <taxon>Asteraceae</taxon>
        <taxon>Cichorioideae</taxon>
        <taxon>Cichorieae</taxon>
        <taxon>Lactucinae</taxon>
        <taxon>Lactuca</taxon>
    </lineage>
</organism>
<name>A0AA36DZI5_LACSI</name>
<accession>A0AA36DZI5</accession>
<dbReference type="Gene3D" id="3.40.50.300">
    <property type="entry name" value="P-loop containing nucleotide triphosphate hydrolases"/>
    <property type="match status" value="1"/>
</dbReference>
<dbReference type="AlphaFoldDB" id="A0AA36DZI5"/>
<dbReference type="PANTHER" id="PTHR47961:SF6">
    <property type="entry name" value="DNA-DIRECTED DNA POLYMERASE"/>
    <property type="match status" value="1"/>
</dbReference>
<reference evidence="6" key="1">
    <citation type="submission" date="2023-04" db="EMBL/GenBank/DDBJ databases">
        <authorList>
            <person name="Vijverberg K."/>
            <person name="Xiong W."/>
            <person name="Schranz E."/>
        </authorList>
    </citation>
    <scope>NUCLEOTIDE SEQUENCE</scope>
</reference>
<dbReference type="GO" id="GO:0016787">
    <property type="term" value="F:hydrolase activity"/>
    <property type="evidence" value="ECO:0007669"/>
    <property type="project" value="UniProtKB-KW"/>
</dbReference>
<dbReference type="GO" id="GO:0004386">
    <property type="term" value="F:helicase activity"/>
    <property type="evidence" value="ECO:0007669"/>
    <property type="project" value="UniProtKB-KW"/>
</dbReference>
<dbReference type="PANTHER" id="PTHR47961">
    <property type="entry name" value="DNA POLYMERASE THETA, PUTATIVE (AFU_ORTHOLOGUE AFUA_1G05260)-RELATED"/>
    <property type="match status" value="1"/>
</dbReference>
<dbReference type="InterPro" id="IPR027417">
    <property type="entry name" value="P-loop_NTPase"/>
</dbReference>
<keyword evidence="3" id="KW-0347">Helicase</keyword>
<keyword evidence="2" id="KW-0378">Hydrolase</keyword>
<evidence type="ECO:0000259" key="5">
    <source>
        <dbReference type="Pfam" id="PF00271"/>
    </source>
</evidence>
<proteinExistence type="predicted"/>
<keyword evidence="7" id="KW-1185">Reference proteome</keyword>
<dbReference type="Proteomes" id="UP001177003">
    <property type="component" value="Chromosome 3"/>
</dbReference>
<dbReference type="GO" id="GO:0005524">
    <property type="term" value="F:ATP binding"/>
    <property type="evidence" value="ECO:0007669"/>
    <property type="project" value="UniProtKB-KW"/>
</dbReference>
<protein>
    <recommendedName>
        <fullName evidence="5">Helicase C-terminal domain-containing protein</fullName>
    </recommendedName>
</protein>
<evidence type="ECO:0000256" key="4">
    <source>
        <dbReference type="ARBA" id="ARBA00022840"/>
    </source>
</evidence>
<evidence type="ECO:0000313" key="7">
    <source>
        <dbReference type="Proteomes" id="UP001177003"/>
    </source>
</evidence>
<evidence type="ECO:0000256" key="1">
    <source>
        <dbReference type="ARBA" id="ARBA00022741"/>
    </source>
</evidence>
<feature type="domain" description="Helicase C-terminal" evidence="5">
    <location>
        <begin position="224"/>
        <end position="298"/>
    </location>
</feature>
<evidence type="ECO:0000313" key="6">
    <source>
        <dbReference type="EMBL" id="CAI9276793.1"/>
    </source>
</evidence>
<dbReference type="InterPro" id="IPR001650">
    <property type="entry name" value="Helicase_C-like"/>
</dbReference>
<evidence type="ECO:0000256" key="2">
    <source>
        <dbReference type="ARBA" id="ARBA00022801"/>
    </source>
</evidence>
<keyword evidence="1" id="KW-0547">Nucleotide-binding</keyword>
<dbReference type="SUPFAM" id="SSF52540">
    <property type="entry name" value="P-loop containing nucleoside triphosphate hydrolases"/>
    <property type="match status" value="1"/>
</dbReference>
<keyword evidence="4" id="KW-0067">ATP-binding</keyword>
<gene>
    <name evidence="6" type="ORF">LSALG_LOCUS16761</name>
</gene>
<sequence length="370" mass="40931">MLITESFHSQLGLRLLHRTSDYDCDSSTTPVTASRLTSLASTLIASSFQLDFSFQLEIDIFIPYTQSRVKTIVVVVAKSKCGFEPLWRNQNPVDEAIEDGATPMPLSLNKTLDVHCMIDVMDHMLACEVLLALDKIEQNVELTYEVRSRIRSNLGDVELAAVQCGSGNAIGNKESNARHASKYLKQFPFNTFNGESEYPDIASAIDALRKSPAGLYLVLSETLSSGVDYHHASLTIEEREIVEKCYRKGLVHVLTATSTIAARVNLPTRRFIFRQPCIGRYFLDGIRYIQISGRTCCIGIDTKGESVGDQNRGYLLELMLTKLWYGAGEGRVEFSKRESSGLSCGKSNPTHGLQIVGMSATSPNVNEVVD</sequence>